<dbReference type="PROSITE" id="PS00108">
    <property type="entry name" value="PROTEIN_KINASE_ST"/>
    <property type="match status" value="1"/>
</dbReference>
<evidence type="ECO:0000256" key="10">
    <source>
        <dbReference type="SAM" id="MobiDB-lite"/>
    </source>
</evidence>
<feature type="region of interest" description="Disordered" evidence="10">
    <location>
        <begin position="513"/>
        <end position="535"/>
    </location>
</feature>
<evidence type="ECO:0000256" key="2">
    <source>
        <dbReference type="ARBA" id="ARBA00022527"/>
    </source>
</evidence>
<gene>
    <name evidence="12" type="primary">KAFR0E00330</name>
    <name evidence="12" type="ORF">KAFR_0E00330</name>
</gene>
<organism evidence="12 13">
    <name type="scientific">Kazachstania africana (strain ATCC 22294 / BCRC 22015 / CBS 2517 / CECT 1963 / NBRC 1671 / NRRL Y-8276)</name>
    <name type="common">Yeast</name>
    <name type="synonym">Kluyveromyces africanus</name>
    <dbReference type="NCBI Taxonomy" id="1071382"/>
    <lineage>
        <taxon>Eukaryota</taxon>
        <taxon>Fungi</taxon>
        <taxon>Dikarya</taxon>
        <taxon>Ascomycota</taxon>
        <taxon>Saccharomycotina</taxon>
        <taxon>Saccharomycetes</taxon>
        <taxon>Saccharomycetales</taxon>
        <taxon>Saccharomycetaceae</taxon>
        <taxon>Kazachstania</taxon>
    </lineage>
</organism>
<dbReference type="GO" id="GO:0004674">
    <property type="term" value="F:protein serine/threonine kinase activity"/>
    <property type="evidence" value="ECO:0007669"/>
    <property type="project" value="UniProtKB-KW"/>
</dbReference>
<dbReference type="KEGG" id="kaf:KAFR_0E00330"/>
<dbReference type="InterPro" id="IPR011009">
    <property type="entry name" value="Kinase-like_dom_sf"/>
</dbReference>
<dbReference type="PROSITE" id="PS00107">
    <property type="entry name" value="PROTEIN_KINASE_ATP"/>
    <property type="match status" value="1"/>
</dbReference>
<feature type="region of interest" description="Disordered" evidence="10">
    <location>
        <begin position="631"/>
        <end position="651"/>
    </location>
</feature>
<feature type="compositionally biased region" description="Pro residues" evidence="10">
    <location>
        <begin position="513"/>
        <end position="523"/>
    </location>
</feature>
<dbReference type="Pfam" id="PF00069">
    <property type="entry name" value="Pkinase"/>
    <property type="match status" value="1"/>
</dbReference>
<dbReference type="PANTHER" id="PTHR43895">
    <property type="entry name" value="CALCIUM/CALMODULIN-DEPENDENT PROTEIN KINASE KINASE-RELATED"/>
    <property type="match status" value="1"/>
</dbReference>
<feature type="domain" description="Protein kinase" evidence="11">
    <location>
        <begin position="166"/>
        <end position="489"/>
    </location>
</feature>
<dbReference type="PROSITE" id="PS50011">
    <property type="entry name" value="PROTEIN_KINASE_DOM"/>
    <property type="match status" value="1"/>
</dbReference>
<keyword evidence="2" id="KW-0723">Serine/threonine-protein kinase</keyword>
<keyword evidence="13" id="KW-1185">Reference proteome</keyword>
<proteinExistence type="predicted"/>
<dbReference type="GO" id="GO:0005524">
    <property type="term" value="F:ATP binding"/>
    <property type="evidence" value="ECO:0007669"/>
    <property type="project" value="UniProtKB-UniRule"/>
</dbReference>
<evidence type="ECO:0000259" key="11">
    <source>
        <dbReference type="PROSITE" id="PS50011"/>
    </source>
</evidence>
<dbReference type="PANTHER" id="PTHR43895:SF32">
    <property type="entry name" value="SERINE_THREONINE-PROTEIN KINASE CHK1"/>
    <property type="match status" value="1"/>
</dbReference>
<feature type="compositionally biased region" description="Polar residues" evidence="10">
    <location>
        <begin position="57"/>
        <end position="95"/>
    </location>
</feature>
<dbReference type="Gene3D" id="1.10.510.10">
    <property type="entry name" value="Transferase(Phosphotransferase) domain 1"/>
    <property type="match status" value="1"/>
</dbReference>
<comment type="catalytic activity">
    <reaction evidence="7">
        <text>L-threonyl-[protein] + ATP = O-phospho-L-threonyl-[protein] + ADP + H(+)</text>
        <dbReference type="Rhea" id="RHEA:46608"/>
        <dbReference type="Rhea" id="RHEA-COMP:11060"/>
        <dbReference type="Rhea" id="RHEA-COMP:11605"/>
        <dbReference type="ChEBI" id="CHEBI:15378"/>
        <dbReference type="ChEBI" id="CHEBI:30013"/>
        <dbReference type="ChEBI" id="CHEBI:30616"/>
        <dbReference type="ChEBI" id="CHEBI:61977"/>
        <dbReference type="ChEBI" id="CHEBI:456216"/>
        <dbReference type="EC" id="2.7.11.1"/>
    </reaction>
</comment>
<dbReference type="GO" id="GO:0007165">
    <property type="term" value="P:signal transduction"/>
    <property type="evidence" value="ECO:0007669"/>
    <property type="project" value="TreeGrafter"/>
</dbReference>
<evidence type="ECO:0000256" key="1">
    <source>
        <dbReference type="ARBA" id="ARBA00012513"/>
    </source>
</evidence>
<evidence type="ECO:0000256" key="7">
    <source>
        <dbReference type="ARBA" id="ARBA00047899"/>
    </source>
</evidence>
<feature type="compositionally biased region" description="Low complexity" evidence="10">
    <location>
        <begin position="636"/>
        <end position="651"/>
    </location>
</feature>
<evidence type="ECO:0000256" key="5">
    <source>
        <dbReference type="ARBA" id="ARBA00022777"/>
    </source>
</evidence>
<dbReference type="InterPro" id="IPR017441">
    <property type="entry name" value="Protein_kinase_ATP_BS"/>
</dbReference>
<evidence type="ECO:0000256" key="9">
    <source>
        <dbReference type="PROSITE-ProRule" id="PRU10141"/>
    </source>
</evidence>
<evidence type="ECO:0000256" key="3">
    <source>
        <dbReference type="ARBA" id="ARBA00022679"/>
    </source>
</evidence>
<dbReference type="SMART" id="SM00220">
    <property type="entry name" value="S_TKc"/>
    <property type="match status" value="1"/>
</dbReference>
<accession>H2AUY7</accession>
<dbReference type="InterPro" id="IPR000719">
    <property type="entry name" value="Prot_kinase_dom"/>
</dbReference>
<sequence>MSSNTEIKTTKFQSIKLFGRKLINSRSFDNTTSTSVKVPKLKKKNTSPGEELKTRTPVRSSTSAKLLSRNNTNPFTLKNNSTTNGTSTPLTRDSSLNTIDKPLIYNPYGTNTSSNHYNTTKPDATFYLHDGSTKQRVLSLPLRDPNEMLPDEFKQISVQLFDNFKFENDTNIGNGGTSEVKKISNVNGAKIYAFKRLNMIYDENDETYYKRCSREFIIAKYLNDENLKLQNNKDFNKYNGGIHIVGVYDLLKVPTTTFMCRGWGYVMELGKCDLFHLISKSGWKNVHLNEKYCIFKQICLGIKFMHDKGIAHRDIKPENILFDYDGVVKITDFGISNWLYNEPRDFESGIKLFAGMIGSPPYTAPEVMMYDAKKNYSVDLQKPYDARLMDSYALGILLMVMVSNGLQPFMESCSKDSKFRDYENGYNNFIKYNNKNFRTKGNYRPGPGSEYQFAKIFKDSESSRACWRLADPVASTRYTMDDLLEDPWFTKIETCISMEDTYDNLFTNAIPEIKPPTITPPMSPSTNNNNGTEQEISRSMCDFSTPDDTKTTVSFSSGASSSMLLTLEERNEALESIVPLNEISKKSSTMISRHSSITRRTSTPRRTTSGQKKKLVHDHLNVVSSVTNLLESTKNSSLASSIGSASFKSRR</sequence>
<dbReference type="RefSeq" id="XP_003957322.1">
    <property type="nucleotide sequence ID" value="XM_003957273.1"/>
</dbReference>
<feature type="region of interest" description="Disordered" evidence="10">
    <location>
        <begin position="30"/>
        <end position="95"/>
    </location>
</feature>
<dbReference type="STRING" id="1071382.H2AUY7"/>
<dbReference type="eggNOG" id="KOG0583">
    <property type="taxonomic scope" value="Eukaryota"/>
</dbReference>
<keyword evidence="6 9" id="KW-0067">ATP-binding</keyword>
<evidence type="ECO:0000256" key="6">
    <source>
        <dbReference type="ARBA" id="ARBA00022840"/>
    </source>
</evidence>
<comment type="catalytic activity">
    <reaction evidence="8">
        <text>L-seryl-[protein] + ATP = O-phospho-L-seryl-[protein] + ADP + H(+)</text>
        <dbReference type="Rhea" id="RHEA:17989"/>
        <dbReference type="Rhea" id="RHEA-COMP:9863"/>
        <dbReference type="Rhea" id="RHEA-COMP:11604"/>
        <dbReference type="ChEBI" id="CHEBI:15378"/>
        <dbReference type="ChEBI" id="CHEBI:29999"/>
        <dbReference type="ChEBI" id="CHEBI:30616"/>
        <dbReference type="ChEBI" id="CHEBI:83421"/>
        <dbReference type="ChEBI" id="CHEBI:456216"/>
        <dbReference type="EC" id="2.7.11.1"/>
    </reaction>
</comment>
<protein>
    <recommendedName>
        <fullName evidence="1">non-specific serine/threonine protein kinase</fullName>
        <ecNumber evidence="1">2.7.11.1</ecNumber>
    </recommendedName>
</protein>
<dbReference type="AlphaFoldDB" id="H2AUY7"/>
<dbReference type="HOGENOM" id="CLU_009275_2_0_1"/>
<dbReference type="EMBL" id="HE650825">
    <property type="protein sequence ID" value="CCF58187.1"/>
    <property type="molecule type" value="Genomic_DNA"/>
</dbReference>
<dbReference type="InterPro" id="IPR008271">
    <property type="entry name" value="Ser/Thr_kinase_AS"/>
</dbReference>
<keyword evidence="3" id="KW-0808">Transferase</keyword>
<dbReference type="InParanoid" id="H2AUY7"/>
<dbReference type="Proteomes" id="UP000005220">
    <property type="component" value="Chromosome 5"/>
</dbReference>
<dbReference type="OrthoDB" id="4062651at2759"/>
<name>H2AUY7_KAZAF</name>
<feature type="region of interest" description="Disordered" evidence="10">
    <location>
        <begin position="588"/>
        <end position="614"/>
    </location>
</feature>
<keyword evidence="5" id="KW-0418">Kinase</keyword>
<feature type="compositionally biased region" description="Low complexity" evidence="10">
    <location>
        <begin position="588"/>
        <end position="609"/>
    </location>
</feature>
<dbReference type="SUPFAM" id="SSF56112">
    <property type="entry name" value="Protein kinase-like (PK-like)"/>
    <property type="match status" value="1"/>
</dbReference>
<evidence type="ECO:0000313" key="12">
    <source>
        <dbReference type="EMBL" id="CCF58187.1"/>
    </source>
</evidence>
<reference evidence="12 13" key="1">
    <citation type="journal article" date="2011" name="Proc. Natl. Acad. Sci. U.S.A.">
        <title>Evolutionary erosion of yeast sex chromosomes by mating-type switching accidents.</title>
        <authorList>
            <person name="Gordon J.L."/>
            <person name="Armisen D."/>
            <person name="Proux-Wera E."/>
            <person name="Oheigeartaigh S.S."/>
            <person name="Byrne K.P."/>
            <person name="Wolfe K.H."/>
        </authorList>
    </citation>
    <scope>NUCLEOTIDE SEQUENCE [LARGE SCALE GENOMIC DNA]</scope>
    <source>
        <strain evidence="13">ATCC 22294 / BCRC 22015 / CBS 2517 / CECT 1963 / NBRC 1671 / NRRL Y-8276</strain>
    </source>
</reference>
<feature type="binding site" evidence="9">
    <location>
        <position position="195"/>
    </location>
    <ligand>
        <name>ATP</name>
        <dbReference type="ChEBI" id="CHEBI:30616"/>
    </ligand>
</feature>
<dbReference type="EC" id="2.7.11.1" evidence="1"/>
<dbReference type="GeneID" id="13882722"/>
<evidence type="ECO:0000256" key="8">
    <source>
        <dbReference type="ARBA" id="ARBA00048679"/>
    </source>
</evidence>
<evidence type="ECO:0000256" key="4">
    <source>
        <dbReference type="ARBA" id="ARBA00022741"/>
    </source>
</evidence>
<keyword evidence="4 9" id="KW-0547">Nucleotide-binding</keyword>
<evidence type="ECO:0000313" key="13">
    <source>
        <dbReference type="Proteomes" id="UP000005220"/>
    </source>
</evidence>